<gene>
    <name evidence="2" type="ORF">PGLA1383_LOCUS26157</name>
    <name evidence="3" type="ORF">PGLA2088_LOCUS39351</name>
</gene>
<name>A0A813L7C3_POLGL</name>
<feature type="region of interest" description="Disordered" evidence="1">
    <location>
        <begin position="96"/>
        <end position="120"/>
    </location>
</feature>
<reference evidence="3" key="1">
    <citation type="submission" date="2021-02" db="EMBL/GenBank/DDBJ databases">
        <authorList>
            <person name="Dougan E. K."/>
            <person name="Rhodes N."/>
            <person name="Thang M."/>
            <person name="Chan C."/>
        </authorList>
    </citation>
    <scope>NUCLEOTIDE SEQUENCE</scope>
</reference>
<sequence>MLVGTRRALHDSWHFKHVSSSCLLERLRFWGRAFLSFTEPRSAFFGGLRVFGNAARVDAARFLELLQLPEFENSKQEWRLQAVLSKRCGDHFLERCGDPSSFRDSWYSPTPVGGRRPRAG</sequence>
<protein>
    <submittedName>
        <fullName evidence="3">Uncharacterized protein</fullName>
    </submittedName>
</protein>
<dbReference type="EMBL" id="CAJNNV010022710">
    <property type="protein sequence ID" value="CAE8608286.1"/>
    <property type="molecule type" value="Genomic_DNA"/>
</dbReference>
<dbReference type="Proteomes" id="UP000654075">
    <property type="component" value="Unassembled WGS sequence"/>
</dbReference>
<organism evidence="3 4">
    <name type="scientific">Polarella glacialis</name>
    <name type="common">Dinoflagellate</name>
    <dbReference type="NCBI Taxonomy" id="89957"/>
    <lineage>
        <taxon>Eukaryota</taxon>
        <taxon>Sar</taxon>
        <taxon>Alveolata</taxon>
        <taxon>Dinophyceae</taxon>
        <taxon>Suessiales</taxon>
        <taxon>Suessiaceae</taxon>
        <taxon>Polarella</taxon>
    </lineage>
</organism>
<dbReference type="AlphaFoldDB" id="A0A813L7C3"/>
<dbReference type="EMBL" id="CAJNNW010033081">
    <property type="protein sequence ID" value="CAE8717029.1"/>
    <property type="molecule type" value="Genomic_DNA"/>
</dbReference>
<dbReference type="Proteomes" id="UP000626109">
    <property type="component" value="Unassembled WGS sequence"/>
</dbReference>
<evidence type="ECO:0000256" key="1">
    <source>
        <dbReference type="SAM" id="MobiDB-lite"/>
    </source>
</evidence>
<accession>A0A813L7C3</accession>
<comment type="caution">
    <text evidence="3">The sequence shown here is derived from an EMBL/GenBank/DDBJ whole genome shotgun (WGS) entry which is preliminary data.</text>
</comment>
<evidence type="ECO:0000313" key="5">
    <source>
        <dbReference type="Proteomes" id="UP000654075"/>
    </source>
</evidence>
<keyword evidence="5" id="KW-1185">Reference proteome</keyword>
<evidence type="ECO:0000313" key="4">
    <source>
        <dbReference type="Proteomes" id="UP000626109"/>
    </source>
</evidence>
<evidence type="ECO:0000313" key="3">
    <source>
        <dbReference type="EMBL" id="CAE8717029.1"/>
    </source>
</evidence>
<proteinExistence type="predicted"/>
<evidence type="ECO:0000313" key="2">
    <source>
        <dbReference type="EMBL" id="CAE8608286.1"/>
    </source>
</evidence>